<sequence>MTGSEVLPDAEADSPDTDAPHTDAPDADADSYATEKRIGRLVAVTLGWWAHGGVRLALALVLMYYGAAKLVLGQFGVADPGDALITQGEMSPMGLLWRMVAFSPLFQFLGGLAEFGAGLALLWRRTVPLGAAIGAASMSLVLVLNIGYDVMVKTPSLIYIILSLIVLIPWMPRLARAFLGHGEIGRGPVPTLIPWRPLARVTNILGPIAAAALAVLVLWGVSQMYPPRSTDESLPAGVWAVAEDTAEPAAQLSEDTRWSAIAFGDTLSGETSQVQLRRADGELVTGTYQRTGEGTVELELHPLREEGQPVGEYLEQDTRSLSLALEERPDGTLHVTGEGQDLVLAPDESGSTLFDRGFSWGIRPDDPFNR</sequence>
<feature type="region of interest" description="Disordered" evidence="1">
    <location>
        <begin position="1"/>
        <end position="29"/>
    </location>
</feature>
<dbReference type="RefSeq" id="WP_209900995.1">
    <property type="nucleotide sequence ID" value="NZ_BAAAJW010000002.1"/>
</dbReference>
<feature type="transmembrane region" description="Helical" evidence="2">
    <location>
        <begin position="41"/>
        <end position="65"/>
    </location>
</feature>
<feature type="transmembrane region" description="Helical" evidence="2">
    <location>
        <begin position="129"/>
        <end position="148"/>
    </location>
</feature>
<keyword evidence="2" id="KW-0472">Membrane</keyword>
<evidence type="ECO:0008006" key="5">
    <source>
        <dbReference type="Google" id="ProtNLM"/>
    </source>
</evidence>
<dbReference type="Proteomes" id="UP001519290">
    <property type="component" value="Unassembled WGS sequence"/>
</dbReference>
<feature type="transmembrane region" description="Helical" evidence="2">
    <location>
        <begin position="99"/>
        <end position="122"/>
    </location>
</feature>
<keyword evidence="2" id="KW-1133">Transmembrane helix</keyword>
<evidence type="ECO:0000313" key="3">
    <source>
        <dbReference type="EMBL" id="MBP2381665.1"/>
    </source>
</evidence>
<feature type="transmembrane region" description="Helical" evidence="2">
    <location>
        <begin position="204"/>
        <end position="225"/>
    </location>
</feature>
<dbReference type="EMBL" id="JAGIOD010000001">
    <property type="protein sequence ID" value="MBP2381665.1"/>
    <property type="molecule type" value="Genomic_DNA"/>
</dbReference>
<reference evidence="3 4" key="1">
    <citation type="submission" date="2021-03" db="EMBL/GenBank/DDBJ databases">
        <title>Sequencing the genomes of 1000 actinobacteria strains.</title>
        <authorList>
            <person name="Klenk H.-P."/>
        </authorList>
    </citation>
    <scope>NUCLEOTIDE SEQUENCE [LARGE SCALE GENOMIC DNA]</scope>
    <source>
        <strain evidence="3 4">DSM 14566</strain>
    </source>
</reference>
<evidence type="ECO:0000313" key="4">
    <source>
        <dbReference type="Proteomes" id="UP001519290"/>
    </source>
</evidence>
<comment type="caution">
    <text evidence="3">The sequence shown here is derived from an EMBL/GenBank/DDBJ whole genome shotgun (WGS) entry which is preliminary data.</text>
</comment>
<feature type="transmembrane region" description="Helical" evidence="2">
    <location>
        <begin position="154"/>
        <end position="171"/>
    </location>
</feature>
<evidence type="ECO:0000256" key="1">
    <source>
        <dbReference type="SAM" id="MobiDB-lite"/>
    </source>
</evidence>
<accession>A0ABS4WZM8</accession>
<keyword evidence="4" id="KW-1185">Reference proteome</keyword>
<keyword evidence="2" id="KW-0812">Transmembrane</keyword>
<organism evidence="3 4">
    <name type="scientific">Brachybacterium sacelli</name>
    <dbReference type="NCBI Taxonomy" id="173364"/>
    <lineage>
        <taxon>Bacteria</taxon>
        <taxon>Bacillati</taxon>
        <taxon>Actinomycetota</taxon>
        <taxon>Actinomycetes</taxon>
        <taxon>Micrococcales</taxon>
        <taxon>Dermabacteraceae</taxon>
        <taxon>Brachybacterium</taxon>
    </lineage>
</organism>
<gene>
    <name evidence="3" type="ORF">JOF43_001622</name>
</gene>
<proteinExistence type="predicted"/>
<evidence type="ECO:0000256" key="2">
    <source>
        <dbReference type="SAM" id="Phobius"/>
    </source>
</evidence>
<name>A0ABS4WZM8_9MICO</name>
<protein>
    <recommendedName>
        <fullName evidence="5">DoxX family protein</fullName>
    </recommendedName>
</protein>